<dbReference type="PANTHER" id="PTHR11240">
    <property type="entry name" value="RIBONUCLEASE T2"/>
    <property type="match status" value="1"/>
</dbReference>
<dbReference type="GO" id="GO:0006401">
    <property type="term" value="P:RNA catabolic process"/>
    <property type="evidence" value="ECO:0007669"/>
    <property type="project" value="TreeGrafter"/>
</dbReference>
<dbReference type="Proteomes" id="UP001153076">
    <property type="component" value="Unassembled WGS sequence"/>
</dbReference>
<keyword evidence="5" id="KW-1185">Reference proteome</keyword>
<dbReference type="InterPro" id="IPR033130">
    <property type="entry name" value="RNase_T2_His_AS_2"/>
</dbReference>
<dbReference type="PANTHER" id="PTHR11240:SF72">
    <property type="entry name" value="RIBONUCLEASE 1"/>
    <property type="match status" value="1"/>
</dbReference>
<evidence type="ECO:0000313" key="5">
    <source>
        <dbReference type="Proteomes" id="UP001153076"/>
    </source>
</evidence>
<evidence type="ECO:0000256" key="3">
    <source>
        <dbReference type="RuleBase" id="RU004328"/>
    </source>
</evidence>
<dbReference type="InterPro" id="IPR001568">
    <property type="entry name" value="RNase_T2-like"/>
</dbReference>
<name>A0A9Q1KKV7_9CARY</name>
<dbReference type="InterPro" id="IPR033697">
    <property type="entry name" value="Ribonuclease_T2_eukaryotic"/>
</dbReference>
<protein>
    <submittedName>
        <fullName evidence="4">Uncharacterized protein</fullName>
    </submittedName>
</protein>
<accession>A0A9Q1KKV7</accession>
<dbReference type="OrthoDB" id="435754at2759"/>
<dbReference type="GO" id="GO:0005576">
    <property type="term" value="C:extracellular region"/>
    <property type="evidence" value="ECO:0007669"/>
    <property type="project" value="TreeGrafter"/>
</dbReference>
<organism evidence="4 5">
    <name type="scientific">Carnegiea gigantea</name>
    <dbReference type="NCBI Taxonomy" id="171969"/>
    <lineage>
        <taxon>Eukaryota</taxon>
        <taxon>Viridiplantae</taxon>
        <taxon>Streptophyta</taxon>
        <taxon>Embryophyta</taxon>
        <taxon>Tracheophyta</taxon>
        <taxon>Spermatophyta</taxon>
        <taxon>Magnoliopsida</taxon>
        <taxon>eudicotyledons</taxon>
        <taxon>Gunneridae</taxon>
        <taxon>Pentapetalae</taxon>
        <taxon>Caryophyllales</taxon>
        <taxon>Cactineae</taxon>
        <taxon>Cactaceae</taxon>
        <taxon>Cactoideae</taxon>
        <taxon>Echinocereeae</taxon>
        <taxon>Carnegiea</taxon>
    </lineage>
</organism>
<dbReference type="EMBL" id="JAKOGI010000077">
    <property type="protein sequence ID" value="KAJ8445475.1"/>
    <property type="molecule type" value="Genomic_DNA"/>
</dbReference>
<dbReference type="AlphaFoldDB" id="A0A9Q1KKV7"/>
<dbReference type="Gene3D" id="3.90.730.10">
    <property type="entry name" value="Ribonuclease T2-like"/>
    <property type="match status" value="1"/>
</dbReference>
<dbReference type="PROSITE" id="PS00531">
    <property type="entry name" value="RNASE_T2_2"/>
    <property type="match status" value="1"/>
</dbReference>
<dbReference type="GO" id="GO:0033897">
    <property type="term" value="F:ribonuclease T2 activity"/>
    <property type="evidence" value="ECO:0007669"/>
    <property type="project" value="InterPro"/>
</dbReference>
<dbReference type="Pfam" id="PF00445">
    <property type="entry name" value="Ribonuclease_T2"/>
    <property type="match status" value="1"/>
</dbReference>
<comment type="caution">
    <text evidence="4">The sequence shown here is derived from an EMBL/GenBank/DDBJ whole genome shotgun (WGS) entry which is preliminary data.</text>
</comment>
<sequence length="256" mass="28775">MFWVMSSGPDHTVTQNIVAVIQQQGSQTQILGFMGFGPITRMDHTLLAVNQSHLINPRLQKDWPTLACPSGSGTKFWAHEWEKHGTCSLDVLGQRDYFVTGLNLKNQINLLQVLKTAGIEPNGQTYTLGSIKDAIKQGVGFTPFVECNVDESRNSQLYQIYLCLDKMASNLIECPIFPHGKCGSHIESSNRDQSDHPSEKHTLRERERMKISSFITKLLAVELLFAASALSQDFDFFYFVQQVSFPKSLLPNLSHI</sequence>
<keyword evidence="2" id="KW-1015">Disulfide bond</keyword>
<proteinExistence type="inferred from homology"/>
<dbReference type="GO" id="GO:0003723">
    <property type="term" value="F:RNA binding"/>
    <property type="evidence" value="ECO:0007669"/>
    <property type="project" value="InterPro"/>
</dbReference>
<comment type="similarity">
    <text evidence="1 3">Belongs to the RNase T2 family.</text>
</comment>
<evidence type="ECO:0000256" key="2">
    <source>
        <dbReference type="ARBA" id="ARBA00023157"/>
    </source>
</evidence>
<gene>
    <name evidence="4" type="ORF">Cgig2_031288</name>
</gene>
<evidence type="ECO:0000313" key="4">
    <source>
        <dbReference type="EMBL" id="KAJ8445475.1"/>
    </source>
</evidence>
<reference evidence="4" key="1">
    <citation type="submission" date="2022-04" db="EMBL/GenBank/DDBJ databases">
        <title>Carnegiea gigantea Genome sequencing and assembly v2.</title>
        <authorList>
            <person name="Copetti D."/>
            <person name="Sanderson M.J."/>
            <person name="Burquez A."/>
            <person name="Wojciechowski M.F."/>
        </authorList>
    </citation>
    <scope>NUCLEOTIDE SEQUENCE</scope>
    <source>
        <strain evidence="4">SGP5-SGP5p</strain>
        <tissue evidence="4">Aerial part</tissue>
    </source>
</reference>
<dbReference type="CDD" id="cd01061">
    <property type="entry name" value="RNase_T2_euk"/>
    <property type="match status" value="1"/>
</dbReference>
<dbReference type="SUPFAM" id="SSF55895">
    <property type="entry name" value="Ribonuclease Rh-like"/>
    <property type="match status" value="1"/>
</dbReference>
<evidence type="ECO:0000256" key="1">
    <source>
        <dbReference type="ARBA" id="ARBA00007469"/>
    </source>
</evidence>
<dbReference type="InterPro" id="IPR036430">
    <property type="entry name" value="RNase_T2-like_sf"/>
</dbReference>